<feature type="non-terminal residue" evidence="3">
    <location>
        <position position="139"/>
    </location>
</feature>
<evidence type="ECO:0000259" key="2">
    <source>
        <dbReference type="PROSITE" id="PS50104"/>
    </source>
</evidence>
<dbReference type="InterPro" id="IPR000157">
    <property type="entry name" value="TIR_dom"/>
</dbReference>
<evidence type="ECO:0000313" key="3">
    <source>
        <dbReference type="EMBL" id="GFA15180.1"/>
    </source>
</evidence>
<dbReference type="PANTHER" id="PTHR32009">
    <property type="entry name" value="TMV RESISTANCE PROTEIN N-LIKE"/>
    <property type="match status" value="1"/>
</dbReference>
<keyword evidence="3" id="KW-0675">Receptor</keyword>
<accession>A0A699J6G1</accession>
<keyword evidence="1" id="KW-0520">NAD</keyword>
<dbReference type="InterPro" id="IPR035897">
    <property type="entry name" value="Toll_tir_struct_dom_sf"/>
</dbReference>
<reference evidence="3" key="1">
    <citation type="journal article" date="2019" name="Sci. Rep.">
        <title>Draft genome of Tanacetum cinerariifolium, the natural source of mosquito coil.</title>
        <authorList>
            <person name="Yamashiro T."/>
            <person name="Shiraishi A."/>
            <person name="Satake H."/>
            <person name="Nakayama K."/>
        </authorList>
    </citation>
    <scope>NUCLEOTIDE SEQUENCE</scope>
</reference>
<dbReference type="GO" id="GO:0007165">
    <property type="term" value="P:signal transduction"/>
    <property type="evidence" value="ECO:0007669"/>
    <property type="project" value="InterPro"/>
</dbReference>
<comment type="caution">
    <text evidence="3">The sequence shown here is derived from an EMBL/GenBank/DDBJ whole genome shotgun (WGS) entry which is preliminary data.</text>
</comment>
<sequence>MRFDHLYSALDQAEILTYRKEDTFPMDESFTTSHIKTIQESQIAIIIFPRMYVAYSWCLDELTYIMKCMFKRGKIVMCVLYGAQNRLKALRNGGGGDGMAKFRCSLKELERLKIPLQNIRLATNNFSEENRITRGGYGE</sequence>
<protein>
    <submittedName>
        <fullName evidence="3">Toll/interleukin-1 receptor (TIR) domain-containing protein</fullName>
    </submittedName>
</protein>
<feature type="domain" description="TIR" evidence="2">
    <location>
        <begin position="1"/>
        <end position="123"/>
    </location>
</feature>
<name>A0A699J6G1_TANCI</name>
<evidence type="ECO:0000256" key="1">
    <source>
        <dbReference type="ARBA" id="ARBA00023027"/>
    </source>
</evidence>
<dbReference type="Gene3D" id="3.40.50.10140">
    <property type="entry name" value="Toll/interleukin-1 receptor homology (TIR) domain"/>
    <property type="match status" value="1"/>
</dbReference>
<dbReference type="PANTHER" id="PTHR32009:SF109">
    <property type="entry name" value="TOLL-INTERLEUKIN-RESISTANCE (TIR) DOMAIN FAMILY PROTEIN"/>
    <property type="match status" value="1"/>
</dbReference>
<dbReference type="AlphaFoldDB" id="A0A699J6G1"/>
<gene>
    <name evidence="3" type="ORF">Tci_587152</name>
</gene>
<organism evidence="3">
    <name type="scientific">Tanacetum cinerariifolium</name>
    <name type="common">Dalmatian daisy</name>
    <name type="synonym">Chrysanthemum cinerariifolium</name>
    <dbReference type="NCBI Taxonomy" id="118510"/>
    <lineage>
        <taxon>Eukaryota</taxon>
        <taxon>Viridiplantae</taxon>
        <taxon>Streptophyta</taxon>
        <taxon>Embryophyta</taxon>
        <taxon>Tracheophyta</taxon>
        <taxon>Spermatophyta</taxon>
        <taxon>Magnoliopsida</taxon>
        <taxon>eudicotyledons</taxon>
        <taxon>Gunneridae</taxon>
        <taxon>Pentapetalae</taxon>
        <taxon>asterids</taxon>
        <taxon>campanulids</taxon>
        <taxon>Asterales</taxon>
        <taxon>Asteraceae</taxon>
        <taxon>Asteroideae</taxon>
        <taxon>Anthemideae</taxon>
        <taxon>Anthemidinae</taxon>
        <taxon>Tanacetum</taxon>
    </lineage>
</organism>
<dbReference type="PROSITE" id="PS50104">
    <property type="entry name" value="TIR"/>
    <property type="match status" value="1"/>
</dbReference>
<proteinExistence type="predicted"/>
<dbReference type="Gene3D" id="3.30.200.20">
    <property type="entry name" value="Phosphorylase Kinase, domain 1"/>
    <property type="match status" value="1"/>
</dbReference>
<dbReference type="SUPFAM" id="SSF52200">
    <property type="entry name" value="Toll/Interleukin receptor TIR domain"/>
    <property type="match status" value="1"/>
</dbReference>
<dbReference type="EMBL" id="BKCJ010376939">
    <property type="protein sequence ID" value="GFA15180.1"/>
    <property type="molecule type" value="Genomic_DNA"/>
</dbReference>
<dbReference type="Pfam" id="PF01582">
    <property type="entry name" value="TIR"/>
    <property type="match status" value="1"/>
</dbReference>